<dbReference type="UniPathway" id="UPA00070">
    <property type="reaction ID" value="UER00945"/>
</dbReference>
<dbReference type="STRING" id="679926.Mpet_1926"/>
<keyword evidence="7 11" id="KW-0665">Pyrimidine biosynthesis</keyword>
<evidence type="ECO:0000256" key="3">
    <source>
        <dbReference type="ARBA" id="ARBA00022630"/>
    </source>
</evidence>
<keyword evidence="9 11" id="KW-0408">Iron</keyword>
<dbReference type="GO" id="GO:0051537">
    <property type="term" value="F:2 iron, 2 sulfur cluster binding"/>
    <property type="evidence" value="ECO:0007669"/>
    <property type="project" value="UniProtKB-KW"/>
</dbReference>
<keyword evidence="3 11" id="KW-0285">Flavoprotein</keyword>
<protein>
    <recommendedName>
        <fullName evidence="11">Probable dihydroorotate dehydrogenase B (NAD(+)), electron transfer subunit</fullName>
    </recommendedName>
    <alternativeName>
        <fullName evidence="11">Dihydroorotate oxidase B, electron transfer subunit</fullName>
    </alternativeName>
</protein>
<dbReference type="InterPro" id="IPR039261">
    <property type="entry name" value="FNR_nucleotide-bd"/>
</dbReference>
<keyword evidence="2 11" id="KW-0813">Transport</keyword>
<keyword evidence="5 11" id="KW-0479">Metal-binding</keyword>
<reference evidence="14 15" key="1">
    <citation type="journal article" date="2010" name="Stand. Genomic Sci.">
        <title>Complete genome sequence of Methanoplanus petrolearius type strain (SEBR 4847).</title>
        <authorList>
            <person name="Brambilla E."/>
            <person name="Djao O.D."/>
            <person name="Daligault H."/>
            <person name="Lapidus A."/>
            <person name="Lucas S."/>
            <person name="Hammon N."/>
            <person name="Nolan M."/>
            <person name="Tice H."/>
            <person name="Cheng J.F."/>
            <person name="Han C."/>
            <person name="Tapia R."/>
            <person name="Goodwin L."/>
            <person name="Pitluck S."/>
            <person name="Liolios K."/>
            <person name="Ivanova N."/>
            <person name="Mavromatis K."/>
            <person name="Mikhailova N."/>
            <person name="Pati A."/>
            <person name="Chen A."/>
            <person name="Palaniappan K."/>
            <person name="Land M."/>
            <person name="Hauser L."/>
            <person name="Chang Y.J."/>
            <person name="Jeffries C.D."/>
            <person name="Rohde M."/>
            <person name="Spring S."/>
            <person name="Sikorski J."/>
            <person name="Goker M."/>
            <person name="Woyke T."/>
            <person name="Bristow J."/>
            <person name="Eisen J.A."/>
            <person name="Markowitz V."/>
            <person name="Hugenholtz P."/>
            <person name="Kyrpides N.C."/>
            <person name="Klenk H.P."/>
        </authorList>
    </citation>
    <scope>NUCLEOTIDE SEQUENCE [LARGE SCALE GENOMIC DNA]</scope>
    <source>
        <strain evidence="15">DSM 11571 / OCM 486 / SEBR 4847</strain>
    </source>
</reference>
<evidence type="ECO:0000256" key="2">
    <source>
        <dbReference type="ARBA" id="ARBA00022448"/>
    </source>
</evidence>
<evidence type="ECO:0000256" key="1">
    <source>
        <dbReference type="ARBA" id="ARBA00006422"/>
    </source>
</evidence>
<dbReference type="InterPro" id="IPR019480">
    <property type="entry name" value="Dihydroorotate_DH_Fe-S-bd"/>
</dbReference>
<dbReference type="GO" id="GO:0050660">
    <property type="term" value="F:flavin adenine dinucleotide binding"/>
    <property type="evidence" value="ECO:0007669"/>
    <property type="project" value="InterPro"/>
</dbReference>
<sequence length="255" mass="27885">MSDQRSIPVTVTSVFEETPNIRTIEFDRKFIINPGQFCMVWVPGVDEVPMGFSSENSITVQKIGEATEALFSYKEGQRLGIKGPLGNGFSPKGKVLAVAGGVGAAPLRTIALSGRVETFLLGAQKESEIPFRDRLGNCGEVKISTDDGSYGHHGFVTDLLRETDLDEYDTICVCGPEMMMKGVLSVVREKCAEERTQFSLARYMKCGVGICGSCCMDSTGLRVCRDGPVFRGDELLKSPEFGKYSRDASGRKNFF</sequence>
<dbReference type="GeneID" id="9744403"/>
<comment type="subunit">
    <text evidence="11">Heterotetramer of 2 PyrK and 2 PyrD type B subunits.</text>
</comment>
<organism evidence="14 15">
    <name type="scientific">Methanolacinia petrolearia (strain DSM 11571 / OCM 486 / SEBR 4847)</name>
    <name type="common">Methanoplanus petrolearius</name>
    <dbReference type="NCBI Taxonomy" id="679926"/>
    <lineage>
        <taxon>Archaea</taxon>
        <taxon>Methanobacteriati</taxon>
        <taxon>Methanobacteriota</taxon>
        <taxon>Stenosarchaea group</taxon>
        <taxon>Methanomicrobia</taxon>
        <taxon>Methanomicrobiales</taxon>
        <taxon>Methanomicrobiaceae</taxon>
        <taxon>Methanolacinia</taxon>
    </lineage>
</organism>
<feature type="binding site" evidence="11 12">
    <location>
        <position position="224"/>
    </location>
    <ligand>
        <name>[2Fe-2S] cluster</name>
        <dbReference type="ChEBI" id="CHEBI:190135"/>
    </ligand>
</feature>
<dbReference type="InterPro" id="IPR050353">
    <property type="entry name" value="PyrK_electron_transfer"/>
</dbReference>
<comment type="cofactor">
    <cofactor evidence="12">
        <name>[2Fe-2S] cluster</name>
        <dbReference type="ChEBI" id="CHEBI:190135"/>
    </cofactor>
    <text evidence="12">Binds 1 [2Fe-2S] cluster per subunit.</text>
</comment>
<dbReference type="PANTHER" id="PTHR43513:SF3">
    <property type="entry name" value="DIHYDROOROTATE DEHYDROGENASE B (NAD(+)), ELECTRON TRANSFER SUBUNIT-RELATED"/>
    <property type="match status" value="1"/>
</dbReference>
<comment type="cofactor">
    <cofactor evidence="11">
        <name>FAD</name>
        <dbReference type="ChEBI" id="CHEBI:57692"/>
    </cofactor>
    <text evidence="11">Binds 1 FAD per subunit.</text>
</comment>
<comment type="similarity">
    <text evidence="1 11">Belongs to the PyrK family.</text>
</comment>
<evidence type="ECO:0000256" key="5">
    <source>
        <dbReference type="ARBA" id="ARBA00022723"/>
    </source>
</evidence>
<dbReference type="InterPro" id="IPR017927">
    <property type="entry name" value="FAD-bd_FR_type"/>
</dbReference>
<dbReference type="KEGG" id="mpi:Mpet_1926"/>
<dbReference type="SUPFAM" id="SSF52343">
    <property type="entry name" value="Ferredoxin reductase-like, C-terminal NADP-linked domain"/>
    <property type="match status" value="1"/>
</dbReference>
<feature type="binding site" evidence="11 12">
    <location>
        <position position="211"/>
    </location>
    <ligand>
        <name>[2Fe-2S] cluster</name>
        <dbReference type="ChEBI" id="CHEBI:190135"/>
    </ligand>
</feature>
<evidence type="ECO:0000256" key="9">
    <source>
        <dbReference type="ARBA" id="ARBA00023004"/>
    </source>
</evidence>
<feature type="binding site" evidence="11 12">
    <location>
        <position position="214"/>
    </location>
    <ligand>
        <name>[2Fe-2S] cluster</name>
        <dbReference type="ChEBI" id="CHEBI:190135"/>
    </ligand>
</feature>
<dbReference type="HAMAP" id="MF_01211">
    <property type="entry name" value="DHODB_Fe_S_bind"/>
    <property type="match status" value="1"/>
</dbReference>
<dbReference type="CDD" id="cd06220">
    <property type="entry name" value="DHOD_e_trans_like2"/>
    <property type="match status" value="1"/>
</dbReference>
<dbReference type="InterPro" id="IPR023455">
    <property type="entry name" value="Dihydroorotate_DHASE_ETsu"/>
</dbReference>
<dbReference type="OrthoDB" id="35401at2157"/>
<comment type="function">
    <text evidence="11">Responsible for channeling the electrons from the oxidation of dihydroorotate from the FMN redox center in the PyrD type B subunit to the ultimate electron acceptor NAD(+).</text>
</comment>
<dbReference type="GO" id="GO:0046872">
    <property type="term" value="F:metal ion binding"/>
    <property type="evidence" value="ECO:0007669"/>
    <property type="project" value="UniProtKB-KW"/>
</dbReference>
<gene>
    <name evidence="11" type="primary">pyrK</name>
    <name evidence="14" type="ordered locus">Mpet_1926</name>
</gene>
<dbReference type="InterPro" id="IPR017938">
    <property type="entry name" value="Riboflavin_synthase-like_b-brl"/>
</dbReference>
<dbReference type="SUPFAM" id="SSF63380">
    <property type="entry name" value="Riboflavin synthase domain-like"/>
    <property type="match status" value="1"/>
</dbReference>
<dbReference type="PROSITE" id="PS51384">
    <property type="entry name" value="FAD_FR"/>
    <property type="match status" value="1"/>
</dbReference>
<name>E1RJ07_METP4</name>
<dbReference type="AlphaFoldDB" id="E1RJ07"/>
<dbReference type="eggNOG" id="arCOG02199">
    <property type="taxonomic scope" value="Archaea"/>
</dbReference>
<dbReference type="GO" id="GO:0016491">
    <property type="term" value="F:oxidoreductase activity"/>
    <property type="evidence" value="ECO:0007669"/>
    <property type="project" value="InterPro"/>
</dbReference>
<dbReference type="Gene3D" id="3.40.50.80">
    <property type="entry name" value="Nucleotide-binding domain of ferredoxin-NADP reductase (FNR) module"/>
    <property type="match status" value="1"/>
</dbReference>
<feature type="binding site" evidence="11 12">
    <location>
        <position position="206"/>
    </location>
    <ligand>
        <name>[2Fe-2S] cluster</name>
        <dbReference type="ChEBI" id="CHEBI:190135"/>
    </ligand>
</feature>
<evidence type="ECO:0000259" key="13">
    <source>
        <dbReference type="PROSITE" id="PS51384"/>
    </source>
</evidence>
<keyword evidence="10 11" id="KW-0411">Iron-sulfur</keyword>
<dbReference type="Pfam" id="PF10418">
    <property type="entry name" value="DHODB_Fe-S_bind"/>
    <property type="match status" value="1"/>
</dbReference>
<keyword evidence="4 11" id="KW-0001">2Fe-2S</keyword>
<keyword evidence="6 11" id="KW-0274">FAD</keyword>
<dbReference type="InterPro" id="IPR012165">
    <property type="entry name" value="Cyt_c3_hydrogenase_gsu"/>
</dbReference>
<comment type="pathway">
    <text evidence="11">Pyrimidine metabolism; UMP biosynthesis via de novo pathway; orotate from (S)-dihydroorotate (NAD(+) route): step 1/1.</text>
</comment>
<proteinExistence type="inferred from homology"/>
<evidence type="ECO:0000256" key="12">
    <source>
        <dbReference type="PIRSR" id="PIRSR006816-2"/>
    </source>
</evidence>
<dbReference type="NCBIfam" id="NF000796">
    <property type="entry name" value="PRK00054.1-1"/>
    <property type="match status" value="1"/>
</dbReference>
<dbReference type="PANTHER" id="PTHR43513">
    <property type="entry name" value="DIHYDROOROTATE DEHYDROGENASE B (NAD(+)), ELECTRON TRANSFER SUBUNIT"/>
    <property type="match status" value="1"/>
</dbReference>
<dbReference type="Gene3D" id="2.10.240.10">
    <property type="entry name" value="Dihydroorotate dehydrogenase, electron transfer subunit"/>
    <property type="match status" value="1"/>
</dbReference>
<evidence type="ECO:0000256" key="8">
    <source>
        <dbReference type="ARBA" id="ARBA00022982"/>
    </source>
</evidence>
<dbReference type="GO" id="GO:0009055">
    <property type="term" value="F:electron transfer activity"/>
    <property type="evidence" value="ECO:0007669"/>
    <property type="project" value="UniProtKB-UniRule"/>
</dbReference>
<accession>E1RJ07</accession>
<dbReference type="InterPro" id="IPR037117">
    <property type="entry name" value="Dihydroorotate_DH_ele_sf"/>
</dbReference>
<dbReference type="PIRSF" id="PIRSF006816">
    <property type="entry name" value="Cyc3_hyd_g"/>
    <property type="match status" value="1"/>
</dbReference>
<evidence type="ECO:0000256" key="6">
    <source>
        <dbReference type="ARBA" id="ARBA00022827"/>
    </source>
</evidence>
<evidence type="ECO:0000313" key="14">
    <source>
        <dbReference type="EMBL" id="ADN36677.1"/>
    </source>
</evidence>
<feature type="domain" description="FAD-binding FR-type" evidence="13">
    <location>
        <begin position="4"/>
        <end position="91"/>
    </location>
</feature>
<dbReference type="Gene3D" id="2.40.30.10">
    <property type="entry name" value="Translation factors"/>
    <property type="match status" value="1"/>
</dbReference>
<evidence type="ECO:0000256" key="11">
    <source>
        <dbReference type="HAMAP-Rule" id="MF_01211"/>
    </source>
</evidence>
<evidence type="ECO:0000256" key="4">
    <source>
        <dbReference type="ARBA" id="ARBA00022714"/>
    </source>
</evidence>
<dbReference type="Proteomes" id="UP000006565">
    <property type="component" value="Chromosome"/>
</dbReference>
<evidence type="ECO:0000313" key="15">
    <source>
        <dbReference type="Proteomes" id="UP000006565"/>
    </source>
</evidence>
<dbReference type="HOGENOM" id="CLU_003827_1_1_2"/>
<keyword evidence="15" id="KW-1185">Reference proteome</keyword>
<dbReference type="RefSeq" id="WP_013329854.1">
    <property type="nucleotide sequence ID" value="NC_014507.1"/>
</dbReference>
<dbReference type="GO" id="GO:0044205">
    <property type="term" value="P:'de novo' UMP biosynthetic process"/>
    <property type="evidence" value="ECO:0007669"/>
    <property type="project" value="UniProtKB-UniRule"/>
</dbReference>
<dbReference type="EMBL" id="CP002117">
    <property type="protein sequence ID" value="ADN36677.1"/>
    <property type="molecule type" value="Genomic_DNA"/>
</dbReference>
<evidence type="ECO:0000256" key="7">
    <source>
        <dbReference type="ARBA" id="ARBA00022975"/>
    </source>
</evidence>
<comment type="cofactor">
    <cofactor evidence="11">
        <name>[2Fe-2S] cluster</name>
        <dbReference type="ChEBI" id="CHEBI:190135"/>
    </cofactor>
    <text evidence="11">Binds 1 [2Fe-2S] cluster per subunit.</text>
</comment>
<evidence type="ECO:0000256" key="10">
    <source>
        <dbReference type="ARBA" id="ARBA00023014"/>
    </source>
</evidence>
<keyword evidence="8 11" id="KW-0249">Electron transport</keyword>